<name>A0ABY3YW85_STRRM</name>
<feature type="signal peptide" evidence="1">
    <location>
        <begin position="1"/>
        <end position="26"/>
    </location>
</feature>
<dbReference type="Proteomes" id="UP000829494">
    <property type="component" value="Chromosome"/>
</dbReference>
<proteinExistence type="predicted"/>
<keyword evidence="1" id="KW-0732">Signal</keyword>
<reference evidence="2 3" key="1">
    <citation type="submission" date="2022-03" db="EMBL/GenBank/DDBJ databases">
        <title>Complete genome of Streptomyces rimosus ssp. rimosus R7 (=ATCC 10970).</title>
        <authorList>
            <person name="Beganovic S."/>
            <person name="Ruckert C."/>
            <person name="Busche T."/>
            <person name="Kalinowski J."/>
            <person name="Wittmann C."/>
        </authorList>
    </citation>
    <scope>NUCLEOTIDE SEQUENCE [LARGE SCALE GENOMIC DNA]</scope>
    <source>
        <strain evidence="2 3">R7</strain>
    </source>
</reference>
<dbReference type="EMBL" id="CP094298">
    <property type="protein sequence ID" value="UNZ02316.1"/>
    <property type="molecule type" value="Genomic_DNA"/>
</dbReference>
<dbReference type="InterPro" id="IPR008964">
    <property type="entry name" value="Invasin/intimin_cell_adhesion"/>
</dbReference>
<organism evidence="2 3">
    <name type="scientific">Streptomyces rimosus subsp. rimosus</name>
    <dbReference type="NCBI Taxonomy" id="132474"/>
    <lineage>
        <taxon>Bacteria</taxon>
        <taxon>Bacillati</taxon>
        <taxon>Actinomycetota</taxon>
        <taxon>Actinomycetes</taxon>
        <taxon>Kitasatosporales</taxon>
        <taxon>Streptomycetaceae</taxon>
        <taxon>Streptomyces</taxon>
    </lineage>
</organism>
<evidence type="ECO:0000313" key="3">
    <source>
        <dbReference type="Proteomes" id="UP000829494"/>
    </source>
</evidence>
<keyword evidence="3" id="KW-1185">Reference proteome</keyword>
<accession>A0ABY3YW85</accession>
<dbReference type="RefSeq" id="WP_003980846.1">
    <property type="nucleotide sequence ID" value="NZ_CP094298.1"/>
</dbReference>
<dbReference type="SUPFAM" id="SSF49373">
    <property type="entry name" value="Invasin/intimin cell-adhesion fragments"/>
    <property type="match status" value="1"/>
</dbReference>
<evidence type="ECO:0000313" key="2">
    <source>
        <dbReference type="EMBL" id="UNZ02316.1"/>
    </source>
</evidence>
<feature type="chain" id="PRO_5047311640" evidence="1">
    <location>
        <begin position="27"/>
        <end position="146"/>
    </location>
</feature>
<protein>
    <submittedName>
        <fullName evidence="2">Uncharacterized protein</fullName>
    </submittedName>
</protein>
<dbReference type="GeneID" id="66858598"/>
<sequence>MQYPATRTAAISTTALTLASALTVTAASALEHQDRHAAPKRLNASAHSGFFDVLTRQTTGLKAKFTERDGTPVAGLPVKFTVSGEKTLLCEAATDTSGYAECKTPALPPLPASAVKLLTTGYDATTHDTPHYAPTTTHNTIGLIAP</sequence>
<evidence type="ECO:0000256" key="1">
    <source>
        <dbReference type="SAM" id="SignalP"/>
    </source>
</evidence>
<gene>
    <name evidence="2" type="ORF">SRIMR7_09170</name>
</gene>